<proteinExistence type="inferred from homology"/>
<dbReference type="Gene3D" id="3.50.50.100">
    <property type="match status" value="1"/>
</dbReference>
<accession>A0A3N5BIZ3</accession>
<evidence type="ECO:0000256" key="2">
    <source>
        <dbReference type="ARBA" id="ARBA00005272"/>
    </source>
</evidence>
<name>A0A3N5BIZ3_9BACL</name>
<gene>
    <name evidence="7" type="ORF">EDD62_0184</name>
</gene>
<evidence type="ECO:0000313" key="8">
    <source>
        <dbReference type="Proteomes" id="UP000277108"/>
    </source>
</evidence>
<comment type="caution">
    <text evidence="7">The sequence shown here is derived from an EMBL/GenBank/DDBJ whole genome shotgun (WGS) entry which is preliminary data.</text>
</comment>
<dbReference type="OrthoDB" id="9784880at2"/>
<dbReference type="InterPro" id="IPR036188">
    <property type="entry name" value="FAD/NAD-bd_sf"/>
</dbReference>
<sequence length="354" mass="39815">MKRLLLLGGGYGNMRIMHKLLPNTLPKDYEIILVDEKPFHGLKTEYYALAAGTKSDKEVRMSFPEHERLSYVYGEVSNIDLDKQLVTVGENQVDYDILVIGLGSEDKFHNVPGAKEYSYTIQRMNNARRTLKMTAELPSGSTVGVVGAGLSGIEIASELRESRKDINIKLFDRGERILPDFPARLSKYVERWFIENNVEVIPHSNITKVDQNKLYNNEEAIKVDASIWTAGIQPVEVVRSLDIEKAKSGRIKVNQYHQIPTDEKVYIVGDCADLPFPPTAQTAELQAEQIVDVFKYTWADKELPGTMPSLKVQGMIGSLGSKEGFAYIKETTVTGRIARILKSGVLWMYKLNAK</sequence>
<keyword evidence="3" id="KW-0285">Flavoprotein</keyword>
<protein>
    <submittedName>
        <fullName evidence="7">NADH dehydrogenase</fullName>
    </submittedName>
</protein>
<reference evidence="7 8" key="1">
    <citation type="submission" date="2018-11" db="EMBL/GenBank/DDBJ databases">
        <title>Genomic Encyclopedia of Type Strains, Phase IV (KMG-IV): sequencing the most valuable type-strain genomes for metagenomic binning, comparative biology and taxonomic classification.</title>
        <authorList>
            <person name="Goeker M."/>
        </authorList>
    </citation>
    <scope>NUCLEOTIDE SEQUENCE [LARGE SCALE GENOMIC DNA]</scope>
    <source>
        <strain evidence="7 8">DSM 29158</strain>
    </source>
</reference>
<dbReference type="EMBL" id="RKRK01000002">
    <property type="protein sequence ID" value="RPF57563.1"/>
    <property type="molecule type" value="Genomic_DNA"/>
</dbReference>
<evidence type="ECO:0000313" key="7">
    <source>
        <dbReference type="EMBL" id="RPF57563.1"/>
    </source>
</evidence>
<keyword evidence="8" id="KW-1185">Reference proteome</keyword>
<dbReference type="Proteomes" id="UP000277108">
    <property type="component" value="Unassembled WGS sequence"/>
</dbReference>
<dbReference type="Pfam" id="PF07992">
    <property type="entry name" value="Pyr_redox_2"/>
    <property type="match status" value="1"/>
</dbReference>
<dbReference type="GO" id="GO:0003955">
    <property type="term" value="F:NAD(P)H dehydrogenase (quinone) activity"/>
    <property type="evidence" value="ECO:0007669"/>
    <property type="project" value="TreeGrafter"/>
</dbReference>
<dbReference type="InterPro" id="IPR023753">
    <property type="entry name" value="FAD/NAD-binding_dom"/>
</dbReference>
<keyword evidence="5" id="KW-0560">Oxidoreductase</keyword>
<dbReference type="GO" id="GO:0019646">
    <property type="term" value="P:aerobic electron transport chain"/>
    <property type="evidence" value="ECO:0007669"/>
    <property type="project" value="TreeGrafter"/>
</dbReference>
<comment type="cofactor">
    <cofactor evidence="1">
        <name>FAD</name>
        <dbReference type="ChEBI" id="CHEBI:57692"/>
    </cofactor>
</comment>
<organism evidence="7 8">
    <name type="scientific">Abyssicoccus albus</name>
    <dbReference type="NCBI Taxonomy" id="1817405"/>
    <lineage>
        <taxon>Bacteria</taxon>
        <taxon>Bacillati</taxon>
        <taxon>Bacillota</taxon>
        <taxon>Bacilli</taxon>
        <taxon>Bacillales</taxon>
        <taxon>Abyssicoccaceae</taxon>
    </lineage>
</organism>
<evidence type="ECO:0000256" key="1">
    <source>
        <dbReference type="ARBA" id="ARBA00001974"/>
    </source>
</evidence>
<evidence type="ECO:0000256" key="5">
    <source>
        <dbReference type="ARBA" id="ARBA00023002"/>
    </source>
</evidence>
<dbReference type="AlphaFoldDB" id="A0A3N5BIZ3"/>
<dbReference type="InterPro" id="IPR051169">
    <property type="entry name" value="NADH-Q_oxidoreductase"/>
</dbReference>
<comment type="similarity">
    <text evidence="2">Belongs to the NADH dehydrogenase family.</text>
</comment>
<dbReference type="SUPFAM" id="SSF51905">
    <property type="entry name" value="FAD/NAD(P)-binding domain"/>
    <property type="match status" value="1"/>
</dbReference>
<dbReference type="RefSeq" id="WP_123807181.1">
    <property type="nucleotide sequence ID" value="NZ_RKRK01000002.1"/>
</dbReference>
<evidence type="ECO:0000256" key="3">
    <source>
        <dbReference type="ARBA" id="ARBA00022630"/>
    </source>
</evidence>
<feature type="domain" description="FAD/NAD(P)-binding" evidence="6">
    <location>
        <begin position="3"/>
        <end position="287"/>
    </location>
</feature>
<keyword evidence="4" id="KW-0274">FAD</keyword>
<dbReference type="PANTHER" id="PTHR42913">
    <property type="entry name" value="APOPTOSIS-INDUCING FACTOR 1"/>
    <property type="match status" value="1"/>
</dbReference>
<evidence type="ECO:0000259" key="6">
    <source>
        <dbReference type="Pfam" id="PF07992"/>
    </source>
</evidence>
<evidence type="ECO:0000256" key="4">
    <source>
        <dbReference type="ARBA" id="ARBA00022827"/>
    </source>
</evidence>
<dbReference type="PANTHER" id="PTHR42913:SF3">
    <property type="entry name" value="64 KDA MITOCHONDRIAL NADH DEHYDROGENASE (EUROFUNG)"/>
    <property type="match status" value="1"/>
</dbReference>